<dbReference type="PANTHER" id="PTHR11803">
    <property type="entry name" value="2-IMINOBUTANOATE/2-IMINOPROPANOATE DEAMINASE RIDA"/>
    <property type="match status" value="1"/>
</dbReference>
<dbReference type="Gene3D" id="3.30.1330.40">
    <property type="entry name" value="RutC-like"/>
    <property type="match status" value="1"/>
</dbReference>
<reference evidence="2" key="1">
    <citation type="submission" date="2015-02" db="EMBL/GenBank/DDBJ databases">
        <authorList>
            <person name="Ju K.-S."/>
            <person name="Doroghazi J.R."/>
            <person name="Metcalf W."/>
        </authorList>
    </citation>
    <scope>NUCLEOTIDE SEQUENCE [LARGE SCALE GENOMIC DNA]</scope>
    <source>
        <strain evidence="2">NRRL B-16380</strain>
    </source>
</reference>
<dbReference type="PANTHER" id="PTHR11803:SF39">
    <property type="entry name" value="2-IMINOBUTANOATE_2-IMINOPROPANOATE DEAMINASE"/>
    <property type="match status" value="1"/>
</dbReference>
<dbReference type="Proteomes" id="UP000034786">
    <property type="component" value="Unassembled WGS sequence"/>
</dbReference>
<sequence>MTTIDVYDHGIPAESHFGYSQAIRSGDLIHVSGQLSFDEAGVFHPEDDVAAQLEQTYVNLDKVLAHYGVTRNQVVSQTLYAVDLAGNAEVVAKGNRAYFGTHRPVSTALGVTELTFSGQLVEISCVIDTKLPA</sequence>
<dbReference type="PATRIC" id="fig|284040.3.peg.7913"/>
<protein>
    <submittedName>
        <fullName evidence="1">Endoribonuclease L-PSP</fullName>
    </submittedName>
</protein>
<evidence type="ECO:0000313" key="2">
    <source>
        <dbReference type="Proteomes" id="UP000034786"/>
    </source>
</evidence>
<comment type="caution">
    <text evidence="1">The sequence shown here is derived from an EMBL/GenBank/DDBJ whole genome shotgun (WGS) entry which is preliminary data.</text>
</comment>
<dbReference type="SUPFAM" id="SSF55298">
    <property type="entry name" value="YjgF-like"/>
    <property type="match status" value="1"/>
</dbReference>
<organism evidence="1 2">
    <name type="scientific">Streptomyces variegatus</name>
    <dbReference type="NCBI Taxonomy" id="284040"/>
    <lineage>
        <taxon>Bacteria</taxon>
        <taxon>Bacillati</taxon>
        <taxon>Actinomycetota</taxon>
        <taxon>Actinomycetes</taxon>
        <taxon>Kitasatosporales</taxon>
        <taxon>Streptomycetaceae</taxon>
        <taxon>Streptomyces</taxon>
    </lineage>
</organism>
<keyword evidence="2" id="KW-1185">Reference proteome</keyword>
<dbReference type="AlphaFoldDB" id="A0A0M2GTE3"/>
<evidence type="ECO:0000313" key="1">
    <source>
        <dbReference type="EMBL" id="KJK38747.1"/>
    </source>
</evidence>
<gene>
    <name evidence="1" type="ORF">UK15_14820</name>
</gene>
<dbReference type="EMBL" id="JYJH01000009">
    <property type="protein sequence ID" value="KJK38747.1"/>
    <property type="molecule type" value="Genomic_DNA"/>
</dbReference>
<dbReference type="GO" id="GO:0005829">
    <property type="term" value="C:cytosol"/>
    <property type="evidence" value="ECO:0007669"/>
    <property type="project" value="TreeGrafter"/>
</dbReference>
<dbReference type="InterPro" id="IPR006175">
    <property type="entry name" value="YjgF/YER057c/UK114"/>
</dbReference>
<dbReference type="InterPro" id="IPR035959">
    <property type="entry name" value="RutC-like_sf"/>
</dbReference>
<dbReference type="GO" id="GO:0019239">
    <property type="term" value="F:deaminase activity"/>
    <property type="evidence" value="ECO:0007669"/>
    <property type="project" value="TreeGrafter"/>
</dbReference>
<accession>A0A0M2GTE3</accession>
<dbReference type="Pfam" id="PF01042">
    <property type="entry name" value="Ribonuc_L-PSP"/>
    <property type="match status" value="1"/>
</dbReference>
<dbReference type="STRING" id="284040.UK15_14820"/>
<proteinExistence type="predicted"/>
<name>A0A0M2GTE3_9ACTN</name>
<dbReference type="RefSeq" id="WP_031136249.1">
    <property type="nucleotide sequence ID" value="NZ_JYJH01000009.1"/>
</dbReference>
<dbReference type="CDD" id="cd00448">
    <property type="entry name" value="YjgF_YER057c_UK114_family"/>
    <property type="match status" value="1"/>
</dbReference>